<dbReference type="Proteomes" id="UP000531594">
    <property type="component" value="Unassembled WGS sequence"/>
</dbReference>
<sequence length="77" mass="8615">MVLKYLSALVLPCLIVILFARVTYNRVLALVLTVALIAASVYKGYTDSLTLIIIDAFSLTVGFWYAERIKKKAKLHP</sequence>
<dbReference type="Pfam" id="PF09964">
    <property type="entry name" value="DUF2198"/>
    <property type="match status" value="1"/>
</dbReference>
<organism evidence="2 3">
    <name type="scientific">Bacillus benzoevorans</name>
    <dbReference type="NCBI Taxonomy" id="1456"/>
    <lineage>
        <taxon>Bacteria</taxon>
        <taxon>Bacillati</taxon>
        <taxon>Bacillota</taxon>
        <taxon>Bacilli</taxon>
        <taxon>Bacillales</taxon>
        <taxon>Bacillaceae</taxon>
        <taxon>Bacillus</taxon>
    </lineage>
</organism>
<dbReference type="RefSeq" id="WP_184524829.1">
    <property type="nucleotide sequence ID" value="NZ_JACHGK010000004.1"/>
</dbReference>
<comment type="caution">
    <text evidence="2">The sequence shown here is derived from an EMBL/GenBank/DDBJ whole genome shotgun (WGS) entry which is preliminary data.</text>
</comment>
<name>A0A7X0HSJ9_9BACI</name>
<feature type="transmembrane region" description="Helical" evidence="1">
    <location>
        <begin position="6"/>
        <end position="22"/>
    </location>
</feature>
<feature type="transmembrane region" description="Helical" evidence="1">
    <location>
        <begin position="48"/>
        <end position="66"/>
    </location>
</feature>
<keyword evidence="1" id="KW-0812">Transmembrane</keyword>
<evidence type="ECO:0000313" key="3">
    <source>
        <dbReference type="Proteomes" id="UP000531594"/>
    </source>
</evidence>
<proteinExistence type="predicted"/>
<dbReference type="InterPro" id="IPR019242">
    <property type="entry name" value="DUF2198"/>
</dbReference>
<keyword evidence="1" id="KW-1133">Transmembrane helix</keyword>
<gene>
    <name evidence="2" type="ORF">HNR53_001722</name>
</gene>
<evidence type="ECO:0000256" key="1">
    <source>
        <dbReference type="SAM" id="Phobius"/>
    </source>
</evidence>
<dbReference type="AlphaFoldDB" id="A0A7X0HSJ9"/>
<keyword evidence="3" id="KW-1185">Reference proteome</keyword>
<keyword evidence="1" id="KW-0472">Membrane</keyword>
<accession>A0A7X0HSJ9</accession>
<reference evidence="2 3" key="1">
    <citation type="submission" date="2020-08" db="EMBL/GenBank/DDBJ databases">
        <title>Genomic Encyclopedia of Type Strains, Phase IV (KMG-IV): sequencing the most valuable type-strain genomes for metagenomic binning, comparative biology and taxonomic classification.</title>
        <authorList>
            <person name="Goeker M."/>
        </authorList>
    </citation>
    <scope>NUCLEOTIDE SEQUENCE [LARGE SCALE GENOMIC DNA]</scope>
    <source>
        <strain evidence="2 3">DSM 5391</strain>
    </source>
</reference>
<dbReference type="EMBL" id="JACHGK010000004">
    <property type="protein sequence ID" value="MBB6445112.1"/>
    <property type="molecule type" value="Genomic_DNA"/>
</dbReference>
<evidence type="ECO:0000313" key="2">
    <source>
        <dbReference type="EMBL" id="MBB6445112.1"/>
    </source>
</evidence>
<protein>
    <submittedName>
        <fullName evidence="2">General stress protein CsbA</fullName>
    </submittedName>
</protein>